<evidence type="ECO:0000313" key="3">
    <source>
        <dbReference type="Proteomes" id="UP000011988"/>
    </source>
</evidence>
<keyword evidence="1" id="KW-0812">Transmembrane</keyword>
<keyword evidence="1" id="KW-1133">Transmembrane helix</keyword>
<keyword evidence="1" id="KW-0472">Membrane</keyword>
<proteinExistence type="predicted"/>
<organism evidence="2 3">
    <name type="scientific">Leptospira alstonii serovar Sichuan str. 79601</name>
    <dbReference type="NCBI Taxonomy" id="1218565"/>
    <lineage>
        <taxon>Bacteria</taxon>
        <taxon>Pseudomonadati</taxon>
        <taxon>Spirochaetota</taxon>
        <taxon>Spirochaetia</taxon>
        <taxon>Leptospirales</taxon>
        <taxon>Leptospiraceae</taxon>
        <taxon>Leptospira</taxon>
    </lineage>
</organism>
<evidence type="ECO:0000256" key="1">
    <source>
        <dbReference type="SAM" id="Phobius"/>
    </source>
</evidence>
<accession>M6CSL1</accession>
<comment type="caution">
    <text evidence="2">The sequence shown here is derived from an EMBL/GenBank/DDBJ whole genome shotgun (WGS) entry which is preliminary data.</text>
</comment>
<dbReference type="Proteomes" id="UP000011988">
    <property type="component" value="Unassembled WGS sequence"/>
</dbReference>
<gene>
    <name evidence="2" type="ORF">LEP1GSC194_4159</name>
</gene>
<dbReference type="EMBL" id="ANIK01000095">
    <property type="protein sequence ID" value="EMJ91883.1"/>
    <property type="molecule type" value="Genomic_DNA"/>
</dbReference>
<sequence length="63" mass="7071">MKFLLWIGLRADPTSNLNIQSLDSVQAFHTSLRGAFKTRDMVNSGTVAGLFFSVIFIFHPRSI</sequence>
<dbReference type="PATRIC" id="fig|1218565.3.peg.3834"/>
<dbReference type="AlphaFoldDB" id="M6CSL1"/>
<evidence type="ECO:0000313" key="2">
    <source>
        <dbReference type="EMBL" id="EMJ91883.1"/>
    </source>
</evidence>
<feature type="transmembrane region" description="Helical" evidence="1">
    <location>
        <begin position="41"/>
        <end position="59"/>
    </location>
</feature>
<protein>
    <submittedName>
        <fullName evidence="2">Uncharacterized protein</fullName>
    </submittedName>
</protein>
<reference evidence="2 3" key="1">
    <citation type="submission" date="2013-01" db="EMBL/GenBank/DDBJ databases">
        <authorList>
            <person name="Harkins D.M."/>
            <person name="Durkin A.S."/>
            <person name="Brinkac L.M."/>
            <person name="Haft D.H."/>
            <person name="Selengut J.D."/>
            <person name="Sanka R."/>
            <person name="DePew J."/>
            <person name="Purushe J."/>
            <person name="Galloway R.L."/>
            <person name="Vinetz J.M."/>
            <person name="Sutton G.G."/>
            <person name="Nierman W.C."/>
            <person name="Fouts D.E."/>
        </authorList>
    </citation>
    <scope>NUCLEOTIDE SEQUENCE [LARGE SCALE GENOMIC DNA]</scope>
    <source>
        <strain evidence="2 3">79601</strain>
    </source>
</reference>
<name>M6CSL1_9LEPT</name>